<geneLocation type="plasmid" evidence="13 14">
    <name>pRAHAQ01</name>
</geneLocation>
<dbReference type="RefSeq" id="WP_013577726.1">
    <property type="nucleotide sequence ID" value="NC_015062.1"/>
</dbReference>
<dbReference type="InterPro" id="IPR006626">
    <property type="entry name" value="PbH1"/>
</dbReference>
<evidence type="ECO:0000256" key="8">
    <source>
        <dbReference type="ARBA" id="ARBA00038263"/>
    </source>
</evidence>
<dbReference type="SUPFAM" id="SSF51126">
    <property type="entry name" value="Pectin lyase-like"/>
    <property type="match status" value="1"/>
</dbReference>
<dbReference type="InterPro" id="IPR012334">
    <property type="entry name" value="Pectin_lyas_fold"/>
</dbReference>
<organism evidence="13 14">
    <name type="scientific">Rahnella sp. (strain Y9602)</name>
    <dbReference type="NCBI Taxonomy" id="2703885"/>
    <lineage>
        <taxon>Bacteria</taxon>
        <taxon>Pseudomonadati</taxon>
        <taxon>Pseudomonadota</taxon>
        <taxon>Gammaproteobacteria</taxon>
        <taxon>Enterobacterales</taxon>
        <taxon>Yersiniaceae</taxon>
        <taxon>Rahnella</taxon>
    </lineage>
</organism>
<evidence type="ECO:0000256" key="4">
    <source>
        <dbReference type="ARBA" id="ARBA00022723"/>
    </source>
</evidence>
<protein>
    <submittedName>
        <fullName evidence="13">Exopolygalacturonate lyase</fullName>
    </submittedName>
</protein>
<evidence type="ECO:0000259" key="11">
    <source>
        <dbReference type="Pfam" id="PF25849"/>
    </source>
</evidence>
<dbReference type="PANTHER" id="PTHR40088">
    <property type="entry name" value="PECTATE LYASE (EUROFUNG)"/>
    <property type="match status" value="1"/>
</dbReference>
<dbReference type="EMBL" id="CP002506">
    <property type="protein sequence ID" value="ADW76045.1"/>
    <property type="molecule type" value="Genomic_DNA"/>
</dbReference>
<evidence type="ECO:0000256" key="3">
    <source>
        <dbReference type="ARBA" id="ARBA00022525"/>
    </source>
</evidence>
<feature type="domain" description="Pectate disaccharide-lyase-like N-terminal" evidence="11">
    <location>
        <begin position="33"/>
        <end position="275"/>
    </location>
</feature>
<proteinExistence type="inferred from homology"/>
<dbReference type="InterPro" id="IPR058953">
    <property type="entry name" value="PelX-like_N"/>
</dbReference>
<keyword evidence="6" id="KW-0106">Calcium</keyword>
<dbReference type="eggNOG" id="COG5263">
    <property type="taxonomic scope" value="Bacteria"/>
</dbReference>
<dbReference type="Pfam" id="PF13229">
    <property type="entry name" value="Beta_helix"/>
    <property type="match status" value="1"/>
</dbReference>
<dbReference type="InterPro" id="IPR039448">
    <property type="entry name" value="Beta_helix"/>
</dbReference>
<dbReference type="InterPro" id="IPR011050">
    <property type="entry name" value="Pectin_lyase_fold/virulence"/>
</dbReference>
<dbReference type="GO" id="GO:0005576">
    <property type="term" value="C:extracellular region"/>
    <property type="evidence" value="ECO:0007669"/>
    <property type="project" value="UniProtKB-SubCell"/>
</dbReference>
<dbReference type="Pfam" id="PF25850">
    <property type="entry name" value="PelX_Ig"/>
    <property type="match status" value="1"/>
</dbReference>
<reference evidence="13 14" key="2">
    <citation type="journal article" date="2012" name="J. Bacteriol.">
        <title>Complete Genome Sequence of Rahnella sp. Strain Y9602, a Gammaproteobacterium Isolate from Metal- and Radionuclide-Contaminated Soil.</title>
        <authorList>
            <person name="Martinez R.J."/>
            <person name="Bruce D."/>
            <person name="Detter C."/>
            <person name="Goodwin L.A."/>
            <person name="Han J."/>
            <person name="Han C.S."/>
            <person name="Held B."/>
            <person name="Land M.L."/>
            <person name="Mikhailova N."/>
            <person name="Nolan M."/>
            <person name="Pennacchio L."/>
            <person name="Pitluck S."/>
            <person name="Tapia R."/>
            <person name="Woyke T."/>
            <person name="Sobecky P.A."/>
        </authorList>
    </citation>
    <scope>NUCLEOTIDE SEQUENCE [LARGE SCALE GENOMIC DNA]</scope>
    <source>
        <strain evidence="13 14">Y9602</strain>
        <plasmid evidence="13 14">pRAHAQ01</plasmid>
    </source>
</reference>
<dbReference type="SMART" id="SM00710">
    <property type="entry name" value="PbH1"/>
    <property type="match status" value="5"/>
</dbReference>
<evidence type="ECO:0000259" key="10">
    <source>
        <dbReference type="Pfam" id="PF13229"/>
    </source>
</evidence>
<feature type="domain" description="Right handed beta helix" evidence="10">
    <location>
        <begin position="453"/>
        <end position="610"/>
    </location>
</feature>
<keyword evidence="13" id="KW-0614">Plasmid</keyword>
<comment type="similarity">
    <text evidence="8">Belongs to the polysaccharide lyase 9 family.</text>
</comment>
<dbReference type="KEGG" id="rah:Rahaq_4460"/>
<dbReference type="OrthoDB" id="8660908at2"/>
<evidence type="ECO:0000256" key="7">
    <source>
        <dbReference type="ARBA" id="ARBA00023239"/>
    </source>
</evidence>
<dbReference type="Pfam" id="PF25849">
    <property type="entry name" value="PelX_N"/>
    <property type="match status" value="1"/>
</dbReference>
<keyword evidence="5 9" id="KW-0732">Signal</keyword>
<name>A0A0H3FGS4_RAHSY</name>
<dbReference type="AlphaFoldDB" id="A0A0H3FGS4"/>
<keyword evidence="3" id="KW-0964">Secreted</keyword>
<feature type="signal peptide" evidence="9">
    <location>
        <begin position="1"/>
        <end position="21"/>
    </location>
</feature>
<dbReference type="InterPro" id="IPR058863">
    <property type="entry name" value="PelX-like_Ig"/>
</dbReference>
<comment type="cofactor">
    <cofactor evidence="1">
        <name>Ca(2+)</name>
        <dbReference type="ChEBI" id="CHEBI:29108"/>
    </cofactor>
</comment>
<evidence type="ECO:0000256" key="2">
    <source>
        <dbReference type="ARBA" id="ARBA00004613"/>
    </source>
</evidence>
<dbReference type="PANTHER" id="PTHR40088:SF1">
    <property type="entry name" value="PECTATE LYASE PEL9"/>
    <property type="match status" value="1"/>
</dbReference>
<keyword evidence="7 13" id="KW-0456">Lyase</keyword>
<evidence type="ECO:0000313" key="14">
    <source>
        <dbReference type="Proteomes" id="UP000007257"/>
    </source>
</evidence>
<feature type="chain" id="PRO_5002608972" evidence="9">
    <location>
        <begin position="22"/>
        <end position="722"/>
    </location>
</feature>
<dbReference type="Proteomes" id="UP000007257">
    <property type="component" value="Plasmid pRAHAQ01"/>
</dbReference>
<evidence type="ECO:0000313" key="13">
    <source>
        <dbReference type="EMBL" id="ADW76045.1"/>
    </source>
</evidence>
<evidence type="ECO:0000256" key="5">
    <source>
        <dbReference type="ARBA" id="ARBA00022729"/>
    </source>
</evidence>
<evidence type="ECO:0000256" key="9">
    <source>
        <dbReference type="SAM" id="SignalP"/>
    </source>
</evidence>
<reference evidence="14" key="1">
    <citation type="submission" date="2011-01" db="EMBL/GenBank/DDBJ databases">
        <title>Complete sequence of plasmid1 of Rahnella sp. Y9602.</title>
        <authorList>
            <consortium name="US DOE Joint Genome Institute"/>
            <person name="Lucas S."/>
            <person name="Copeland A."/>
            <person name="Lapidus A."/>
            <person name="Cheng J.-F."/>
            <person name="Goodwin L."/>
            <person name="Pitluck S."/>
            <person name="Lu M."/>
            <person name="Detter J.C."/>
            <person name="Han C."/>
            <person name="Tapia R."/>
            <person name="Land M."/>
            <person name="Hauser L."/>
            <person name="Kyrpides N."/>
            <person name="Ivanova N."/>
            <person name="Ovchinnikova G."/>
            <person name="Pagani I."/>
            <person name="Sobecky P.A."/>
            <person name="Martinez R.J."/>
            <person name="Woyke T."/>
        </authorList>
    </citation>
    <scope>NUCLEOTIDE SEQUENCE [LARGE SCALE GENOMIC DNA]</scope>
    <source>
        <strain evidence="14">Y9602</strain>
        <plasmid evidence="14">pRAHAQ01</plasmid>
    </source>
</reference>
<sequence precursor="true">MWASKFVIVALSLGMSAQSLADALPDTGKLVWHSITFGQSTDVNFATNVLPEKIGMNETLLADGKAVPAAGTVLSTPFTLESRGGKVGNSHDGLTYFYTRLPAEVNFQLEAEITLNQFGPENGAKPAGQEGAGLLVRDILGNPREPVTKPGIEELPAASNMVMNSVMAIGDKPPVLAMIARQGVQQPWGNTGISIVRESYHPLSTPARFSLRLTRMDNGFTVAYAPQGSDQWVSKSVQRADSVTQLDKTGYYVGFFASRNAKMTVDHAKLTLSEAHTQPSAPYVTPSLNARIEVMSSPVITRRDSVFQLRTNGDGQVQVDQNGKPLLPQKAVRGGEVVAVAFHAEQPVTALKITYTPADGKPVTQEFAVSMALVSNPDQLYVSPAGAASNDGSAEHPLDFNSAVNLLAPGGTLWLKEGDYPESVIPATASGTEKNRKTLRAQGDNVVFNGLTLNASYWNIQGITVTQKSFHIAGSYNHIDRVKAHHADDTGIWVASPDGIGRALWASHNLISNAESWGNQDPGRKNADGFAVKMRVGEGNRLVNCYSHDNIDDGFDLFNKIEDGPNGSVTIEHSLSVNNGSNGFKLGGEGLPVSHVVRHNVAVSNGMDGFTDNFNPGALVIEDNRAVDNKRFNFLFRPSPYTTADKQGTFKDNISLRTTAGKYDDAVTGNVDNSNYFYADHKTVNTKHQEIKPGDYISLRLPDPITRLSDGGFNYADFLKNK</sequence>
<comment type="subcellular location">
    <subcellularLocation>
        <location evidence="2">Secreted</location>
    </subcellularLocation>
</comment>
<keyword evidence="4" id="KW-0479">Metal-binding</keyword>
<evidence type="ECO:0000256" key="1">
    <source>
        <dbReference type="ARBA" id="ARBA00001913"/>
    </source>
</evidence>
<dbReference type="InterPro" id="IPR052052">
    <property type="entry name" value="Polysaccharide_Lyase_9"/>
</dbReference>
<feature type="domain" description="Pectate disaccharide-lyase-like central Ig-like" evidence="12">
    <location>
        <begin position="293"/>
        <end position="370"/>
    </location>
</feature>
<dbReference type="Gene3D" id="2.160.20.10">
    <property type="entry name" value="Single-stranded right-handed beta-helix, Pectin lyase-like"/>
    <property type="match status" value="1"/>
</dbReference>
<dbReference type="GO" id="GO:0046872">
    <property type="term" value="F:metal ion binding"/>
    <property type="evidence" value="ECO:0007669"/>
    <property type="project" value="UniProtKB-KW"/>
</dbReference>
<evidence type="ECO:0000259" key="12">
    <source>
        <dbReference type="Pfam" id="PF25850"/>
    </source>
</evidence>
<gene>
    <name evidence="13" type="ordered locus">Rahaq_4460</name>
</gene>
<dbReference type="GO" id="GO:0016837">
    <property type="term" value="F:carbon-oxygen lyase activity, acting on polysaccharides"/>
    <property type="evidence" value="ECO:0007669"/>
    <property type="project" value="TreeGrafter"/>
</dbReference>
<accession>A0A0H3FGS4</accession>
<dbReference type="HOGENOM" id="CLU_388226_0_0_6"/>
<evidence type="ECO:0000256" key="6">
    <source>
        <dbReference type="ARBA" id="ARBA00022837"/>
    </source>
</evidence>